<feature type="transmembrane region" description="Helical" evidence="10">
    <location>
        <begin position="93"/>
        <end position="114"/>
    </location>
</feature>
<evidence type="ECO:0000259" key="11">
    <source>
        <dbReference type="Pfam" id="PF02705"/>
    </source>
</evidence>
<organism evidence="13 14">
    <name type="scientific">Brassica napus</name>
    <name type="common">Rape</name>
    <dbReference type="NCBI Taxonomy" id="3708"/>
    <lineage>
        <taxon>Eukaryota</taxon>
        <taxon>Viridiplantae</taxon>
        <taxon>Streptophyta</taxon>
        <taxon>Embryophyta</taxon>
        <taxon>Tracheophyta</taxon>
        <taxon>Spermatophyta</taxon>
        <taxon>Magnoliopsida</taxon>
        <taxon>eudicotyledons</taxon>
        <taxon>Gunneridae</taxon>
        <taxon>Pentapetalae</taxon>
        <taxon>rosids</taxon>
        <taxon>malvids</taxon>
        <taxon>Brassicales</taxon>
        <taxon>Brassicaceae</taxon>
        <taxon>Brassiceae</taxon>
        <taxon>Brassica</taxon>
    </lineage>
</organism>
<proteinExistence type="inferred from homology"/>
<evidence type="ECO:0000256" key="1">
    <source>
        <dbReference type="ARBA" id="ARBA00004651"/>
    </source>
</evidence>
<dbReference type="Proteomes" id="UP000824890">
    <property type="component" value="Unassembled WGS sequence"/>
</dbReference>
<feature type="transmembrane region" description="Helical" evidence="10">
    <location>
        <begin position="387"/>
        <end position="408"/>
    </location>
</feature>
<evidence type="ECO:0000313" key="14">
    <source>
        <dbReference type="Proteomes" id="UP000824890"/>
    </source>
</evidence>
<comment type="subcellular location">
    <subcellularLocation>
        <location evidence="1">Cell membrane</location>
        <topology evidence="1">Multi-pass membrane protein</topology>
    </subcellularLocation>
</comment>
<evidence type="ECO:0000256" key="10">
    <source>
        <dbReference type="SAM" id="Phobius"/>
    </source>
</evidence>
<evidence type="ECO:0000256" key="2">
    <source>
        <dbReference type="ARBA" id="ARBA00008440"/>
    </source>
</evidence>
<feature type="transmembrane region" description="Helical" evidence="10">
    <location>
        <begin position="183"/>
        <end position="201"/>
    </location>
</feature>
<feature type="transmembrane region" description="Helical" evidence="10">
    <location>
        <begin position="242"/>
        <end position="263"/>
    </location>
</feature>
<accession>A0ABQ8CF28</accession>
<dbReference type="InterPro" id="IPR053952">
    <property type="entry name" value="K_trans_C"/>
</dbReference>
<feature type="transmembrane region" description="Helical" evidence="10">
    <location>
        <begin position="290"/>
        <end position="309"/>
    </location>
</feature>
<evidence type="ECO:0008006" key="15">
    <source>
        <dbReference type="Google" id="ProtNLM"/>
    </source>
</evidence>
<dbReference type="InterPro" id="IPR003855">
    <property type="entry name" value="K+_transporter"/>
</dbReference>
<reference evidence="13 14" key="1">
    <citation type="submission" date="2021-05" db="EMBL/GenBank/DDBJ databases">
        <title>Genome Assembly of Synthetic Allotetraploid Brassica napus Reveals Homoeologous Exchanges between Subgenomes.</title>
        <authorList>
            <person name="Davis J.T."/>
        </authorList>
    </citation>
    <scope>NUCLEOTIDE SEQUENCE [LARGE SCALE GENOMIC DNA]</scope>
    <source>
        <strain evidence="14">cv. Da-Ae</strain>
        <tissue evidence="13">Seedling</tissue>
    </source>
</reference>
<evidence type="ECO:0000259" key="12">
    <source>
        <dbReference type="Pfam" id="PF22776"/>
    </source>
</evidence>
<feature type="transmembrane region" description="Helical" evidence="10">
    <location>
        <begin position="448"/>
        <end position="471"/>
    </location>
</feature>
<dbReference type="PANTHER" id="PTHR30540:SF129">
    <property type="entry name" value="POTASSIUM TRANSPORTER"/>
    <property type="match status" value="1"/>
</dbReference>
<protein>
    <recommendedName>
        <fullName evidence="15">Potassium transporter</fullName>
    </recommendedName>
</protein>
<feature type="transmembrane region" description="Helical" evidence="10">
    <location>
        <begin position="51"/>
        <end position="69"/>
    </location>
</feature>
<feature type="domain" description="K+ potassium transporter integral membrane" evidence="11">
    <location>
        <begin position="359"/>
        <end position="452"/>
    </location>
</feature>
<keyword evidence="6" id="KW-0630">Potassium</keyword>
<feature type="transmembrane region" description="Helical" evidence="10">
    <location>
        <begin position="361"/>
        <end position="380"/>
    </location>
</feature>
<evidence type="ECO:0000256" key="7">
    <source>
        <dbReference type="ARBA" id="ARBA00022989"/>
    </source>
</evidence>
<evidence type="ECO:0000256" key="8">
    <source>
        <dbReference type="ARBA" id="ARBA00023065"/>
    </source>
</evidence>
<evidence type="ECO:0000256" key="5">
    <source>
        <dbReference type="ARBA" id="ARBA00022692"/>
    </source>
</evidence>
<dbReference type="Pfam" id="PF22776">
    <property type="entry name" value="K_trans_C"/>
    <property type="match status" value="1"/>
</dbReference>
<keyword evidence="9 10" id="KW-0472">Membrane</keyword>
<feature type="transmembrane region" description="Helical" evidence="10">
    <location>
        <begin position="414"/>
        <end position="436"/>
    </location>
</feature>
<gene>
    <name evidence="13" type="ORF">HID58_029544</name>
</gene>
<evidence type="ECO:0000313" key="13">
    <source>
        <dbReference type="EMBL" id="KAH0915098.1"/>
    </source>
</evidence>
<dbReference type="EMBL" id="JAGKQM010000008">
    <property type="protein sequence ID" value="KAH0915098.1"/>
    <property type="molecule type" value="Genomic_DNA"/>
</dbReference>
<dbReference type="InterPro" id="IPR053951">
    <property type="entry name" value="K_trans_N"/>
</dbReference>
<dbReference type="PANTHER" id="PTHR30540">
    <property type="entry name" value="OSMOTIC STRESS POTASSIUM TRANSPORTER"/>
    <property type="match status" value="1"/>
</dbReference>
<evidence type="ECO:0000256" key="4">
    <source>
        <dbReference type="ARBA" id="ARBA00022538"/>
    </source>
</evidence>
<keyword evidence="14" id="KW-1185">Reference proteome</keyword>
<comment type="caution">
    <text evidence="13">The sequence shown here is derived from an EMBL/GenBank/DDBJ whole genome shotgun (WGS) entry which is preliminary data.</text>
</comment>
<dbReference type="Pfam" id="PF02705">
    <property type="entry name" value="K_trans"/>
    <property type="match status" value="2"/>
</dbReference>
<keyword evidence="3" id="KW-0813">Transport</keyword>
<feature type="domain" description="K+ potassium transporter integral membrane" evidence="11">
    <location>
        <begin position="60"/>
        <end position="358"/>
    </location>
</feature>
<keyword evidence="4" id="KW-0633">Potassium transport</keyword>
<feature type="domain" description="K+ potassium transporter C-terminal" evidence="12">
    <location>
        <begin position="465"/>
        <end position="712"/>
    </location>
</feature>
<name>A0ABQ8CF28_BRANA</name>
<feature type="transmembrane region" description="Helical" evidence="10">
    <location>
        <begin position="321"/>
        <end position="341"/>
    </location>
</feature>
<keyword evidence="7 10" id="KW-1133">Transmembrane helix</keyword>
<evidence type="ECO:0000256" key="9">
    <source>
        <dbReference type="ARBA" id="ARBA00023136"/>
    </source>
</evidence>
<evidence type="ECO:0000256" key="3">
    <source>
        <dbReference type="ARBA" id="ARBA00022448"/>
    </source>
</evidence>
<comment type="similarity">
    <text evidence="2">Belongs to the HAK/KUP transporter (TC 2.A.72.3) family.</text>
</comment>
<feature type="transmembrane region" description="Helical" evidence="10">
    <location>
        <begin position="491"/>
        <end position="509"/>
    </location>
</feature>
<sequence length="715" mass="80638">MAERVEGSVAQGENTIEERHVGAMWELEQKLDQPMDEEANKLKNMYREKGLSMLMLLRLSFQSLGIVYGDLGTSPLYVFYNTFPDGISDSEDVIGALSLIIYSLLLIPLIKYVIIVCKANDNGQGGTLAIYSLLCRHAKVKLIPNQQRSDEDLTTYSRTLLPEGSFAAKTKKWLESKESRKRALLFIVLLGTCMMIGDVLSATGGIKVISPKMSSDIVVLVSIIILIGLFSMQHYGTDKVGWLFAPIVFIWFLFIGATGMYNICKHDTSVLKAFSPTYIYLYFKRRGLDGWISLGGILLSITGTEALYADIAYFPLLAIQLAFTFFVFPCLLLAYCGQAAYLVNNKDHYKDAFYASMPGTAVVLVMLATTLLMILIMLLVWRCHWILVLIFAVLTLVPELSYFSAVIWKINQGGWVPLIIAAISLLVMSVWHYATVKKYEFEVHSKVSMSWILGLGPSLGLVRVPGIGLVYTELASGVPHIFSHFITNLPAIHSVVVFVCVKYLPVYTVPEEERFLVKRIGPKTFRMFRCVARYGYKDLHRKDDDFENKLLNNLFSFIRIETMMEPGSNSSTYSSAYSLNHTQESKDELIHNNNNHHNSNNNNIDEFSSMVDYTVSTLDTIVPADNRMSFSQNNTVEEEEDEEEDELQYLKTCKESGVVHIMGNTVVKARNGSWLPKKIAIDYVYAFLAKICRENSVILHVPHETLLNVGQVFYV</sequence>
<feature type="transmembrane region" description="Helical" evidence="10">
    <location>
        <begin position="213"/>
        <end position="230"/>
    </location>
</feature>
<keyword evidence="5 10" id="KW-0812">Transmembrane</keyword>
<keyword evidence="8" id="KW-0406">Ion transport</keyword>
<evidence type="ECO:0000256" key="6">
    <source>
        <dbReference type="ARBA" id="ARBA00022958"/>
    </source>
</evidence>